<feature type="compositionally biased region" description="Acidic residues" evidence="1">
    <location>
        <begin position="215"/>
        <end position="224"/>
    </location>
</feature>
<dbReference type="EMBL" id="OE001137">
    <property type="protein sequence ID" value="CAD7456088.1"/>
    <property type="molecule type" value="Genomic_DNA"/>
</dbReference>
<organism evidence="2">
    <name type="scientific">Timema tahoe</name>
    <dbReference type="NCBI Taxonomy" id="61484"/>
    <lineage>
        <taxon>Eukaryota</taxon>
        <taxon>Metazoa</taxon>
        <taxon>Ecdysozoa</taxon>
        <taxon>Arthropoda</taxon>
        <taxon>Hexapoda</taxon>
        <taxon>Insecta</taxon>
        <taxon>Pterygota</taxon>
        <taxon>Neoptera</taxon>
        <taxon>Polyneoptera</taxon>
        <taxon>Phasmatodea</taxon>
        <taxon>Timematodea</taxon>
        <taxon>Timematoidea</taxon>
        <taxon>Timematidae</taxon>
        <taxon>Timema</taxon>
    </lineage>
</organism>
<evidence type="ECO:0000313" key="2">
    <source>
        <dbReference type="EMBL" id="CAD7456088.1"/>
    </source>
</evidence>
<name>A0A7R9FM42_9NEOP</name>
<protein>
    <submittedName>
        <fullName evidence="2">Uncharacterized protein</fullName>
    </submittedName>
</protein>
<accession>A0A7R9FM42</accession>
<evidence type="ECO:0000256" key="1">
    <source>
        <dbReference type="SAM" id="MobiDB-lite"/>
    </source>
</evidence>
<proteinExistence type="predicted"/>
<reference evidence="2" key="1">
    <citation type="submission" date="2020-11" db="EMBL/GenBank/DDBJ databases">
        <authorList>
            <person name="Tran Van P."/>
        </authorList>
    </citation>
    <scope>NUCLEOTIDE SEQUENCE</scope>
</reference>
<gene>
    <name evidence="2" type="ORF">TTEB3V08_LOCUS4127</name>
</gene>
<sequence length="361" mass="39872">MGYATLDCFENDVADECSFPPPCPPCNENPIYSDVLSPPPFILFVVVIKRTESRVLQYDSLVSSRQTWHEPKSRKPYLWLVAVKKLGTCSSLVGRTPGELAVEWGLLSPSSFSRLKCVYVVMRPCLFGFESHVPMCPPKMVSRPSQGRPQGAASDLKCIQLVSLAFAGSIGMTLVILGCALPKYNVVARESDSSESSYEMSLHDSDSDPPSESNASDDDSSEEETAARSQIRPVAIHQSGVSGIAAKPISEVITSSYPFLVKKEDIQEGDWLLVNFTLYTSNAGSSSSNKKPYIGKVRALTENGNFEGEFYRHRSSREFPGLIYGLPDVPDISEFDYNQVVGKLNPPKEYRRGLKKFDIDI</sequence>
<dbReference type="AlphaFoldDB" id="A0A7R9FM42"/>
<feature type="region of interest" description="Disordered" evidence="1">
    <location>
        <begin position="195"/>
        <end position="232"/>
    </location>
</feature>